<dbReference type="GO" id="GO:0019752">
    <property type="term" value="P:carboxylic acid metabolic process"/>
    <property type="evidence" value="ECO:0007669"/>
    <property type="project" value="InterPro"/>
</dbReference>
<dbReference type="Gene3D" id="3.20.20.70">
    <property type="entry name" value="Aldolase class I"/>
    <property type="match status" value="1"/>
</dbReference>
<dbReference type="Proteomes" id="UP000008550">
    <property type="component" value="Chromosome"/>
</dbReference>
<dbReference type="AlphaFoldDB" id="B0TAQ1"/>
<dbReference type="Pfam" id="PF22617">
    <property type="entry name" value="HCS_D2"/>
    <property type="match status" value="1"/>
</dbReference>
<dbReference type="RefSeq" id="WP_012282226.1">
    <property type="nucleotide sequence ID" value="NC_010337.2"/>
</dbReference>
<name>B0TAQ1_HELMI</name>
<keyword evidence="5" id="KW-1185">Reference proteome</keyword>
<dbReference type="InterPro" id="IPR000891">
    <property type="entry name" value="PYR_CT"/>
</dbReference>
<dbReference type="GO" id="GO:0046912">
    <property type="term" value="F:acyltransferase activity, acyl groups converted into alkyl on transfer"/>
    <property type="evidence" value="ECO:0007669"/>
    <property type="project" value="InterPro"/>
</dbReference>
<evidence type="ECO:0000313" key="5">
    <source>
        <dbReference type="Proteomes" id="UP000008550"/>
    </source>
</evidence>
<dbReference type="PROSITE" id="PS50991">
    <property type="entry name" value="PYR_CT"/>
    <property type="match status" value="1"/>
</dbReference>
<dbReference type="CDD" id="cd07939">
    <property type="entry name" value="DRE_TIM_NifV"/>
    <property type="match status" value="1"/>
</dbReference>
<feature type="domain" description="Pyruvate carboxyltransferase" evidence="3">
    <location>
        <begin position="5"/>
        <end position="256"/>
    </location>
</feature>
<dbReference type="HOGENOM" id="CLU_022158_4_2_9"/>
<dbReference type="SUPFAM" id="SSF51569">
    <property type="entry name" value="Aldolase"/>
    <property type="match status" value="1"/>
</dbReference>
<accession>B0TAQ1</accession>
<dbReference type="OrthoDB" id="9804858at2"/>
<dbReference type="SMR" id="B0TAQ1"/>
<dbReference type="InterPro" id="IPR002034">
    <property type="entry name" value="AIPM/Hcit_synth_CS"/>
</dbReference>
<dbReference type="STRING" id="498761.HM1_0858"/>
<proteinExistence type="inferred from homology"/>
<dbReference type="Pfam" id="PF00682">
    <property type="entry name" value="HMGL-like"/>
    <property type="match status" value="1"/>
</dbReference>
<dbReference type="InterPro" id="IPR013477">
    <property type="entry name" value="NifV/FrbC"/>
</dbReference>
<dbReference type="PROSITE" id="PS00816">
    <property type="entry name" value="AIPM_HOMOCIT_SYNTH_2"/>
    <property type="match status" value="1"/>
</dbReference>
<dbReference type="InterPro" id="IPR054691">
    <property type="entry name" value="LeuA/HCS_post-cat"/>
</dbReference>
<dbReference type="NCBIfam" id="TIGR02660">
    <property type="entry name" value="nifV_homocitr"/>
    <property type="match status" value="1"/>
</dbReference>
<gene>
    <name evidence="4" type="primary">nifV</name>
    <name evidence="4" type="ORF">HM1_0858</name>
</gene>
<keyword evidence="1 2" id="KW-0808">Transferase</keyword>
<sequence>MRQRVWLMDTTLRDGEQTPGVAFCPQEKALLARRLAEAGVHEIETGVPAMGEDEQETIARIVKLNLPTRVTTWNRAVISDLEASLNCGVRSVAICLPSSDQQITQKLRQSRQWVLDQMGACVRRAKAEGLYVVIGLEDASRADPQFLIQLGLEAERLKVNRLRISDTLGILDPIRTFNLFDRLTSSLSIPLEIHAHNDLGMATANTVSAIQAGAKAASVTVCGLGERAGNAPLEEVALALRQCCAADTRINLALLPALCRLVSWSTRRPIPFSKPVVGRDAFTHASSIHVDGLNKDRSNYEAYPPEYVGRRHRIAFGKYSGRKLLAELLKAQGHDLDQEEMTQLLLNVRQLSQVLKRPLRQHDIVDLIFGETSAQRDMRA</sequence>
<comment type="similarity">
    <text evidence="2">Belongs to the alpha-IPM synthase/homocitrate synthase family.</text>
</comment>
<dbReference type="KEGG" id="hmo:HM1_0858"/>
<dbReference type="EMBL" id="CP000930">
    <property type="protein sequence ID" value="ABZ83703.1"/>
    <property type="molecule type" value="Genomic_DNA"/>
</dbReference>
<evidence type="ECO:0000256" key="1">
    <source>
        <dbReference type="ARBA" id="ARBA00022679"/>
    </source>
</evidence>
<dbReference type="InterPro" id="IPR013785">
    <property type="entry name" value="Aldolase_TIM"/>
</dbReference>
<dbReference type="PANTHER" id="PTHR42880">
    <property type="entry name" value="HOMOCITRATE SYNTHASE"/>
    <property type="match status" value="1"/>
</dbReference>
<dbReference type="PROSITE" id="PS00815">
    <property type="entry name" value="AIPM_HOMOCIT_SYNTH_1"/>
    <property type="match status" value="1"/>
</dbReference>
<evidence type="ECO:0000313" key="4">
    <source>
        <dbReference type="EMBL" id="ABZ83703.1"/>
    </source>
</evidence>
<protein>
    <submittedName>
        <fullName evidence="4">Homocitrate synthase, nifv</fullName>
    </submittedName>
</protein>
<evidence type="ECO:0000259" key="3">
    <source>
        <dbReference type="PROSITE" id="PS50991"/>
    </source>
</evidence>
<reference evidence="4 5" key="1">
    <citation type="journal article" date="2008" name="J. Bacteriol.">
        <title>The genome of Heliobacterium modesticaldum, a phototrophic representative of the Firmicutes containing the simplest photosynthetic apparatus.</title>
        <authorList>
            <person name="Sattley W.M."/>
            <person name="Madigan M.T."/>
            <person name="Swingley W.D."/>
            <person name="Cheung P.C."/>
            <person name="Clocksin K.M."/>
            <person name="Conrad A.L."/>
            <person name="Dejesa L.C."/>
            <person name="Honchak B.M."/>
            <person name="Jung D.O."/>
            <person name="Karbach L.E."/>
            <person name="Kurdoglu A."/>
            <person name="Lahiri S."/>
            <person name="Mastrian S.D."/>
            <person name="Page L.E."/>
            <person name="Taylor H.L."/>
            <person name="Wang Z.T."/>
            <person name="Raymond J."/>
            <person name="Chen M."/>
            <person name="Blankenship R.E."/>
            <person name="Touchman J.W."/>
        </authorList>
    </citation>
    <scope>NUCLEOTIDE SEQUENCE [LARGE SCALE GENOMIC DNA]</scope>
    <source>
        <strain evidence="5">ATCC 51547 / Ice1</strain>
    </source>
</reference>
<dbReference type="PANTHER" id="PTHR42880:SF1">
    <property type="entry name" value="ISOPROPYLMALATE_HOMOCITRATE_CITRAMALATE SYNTHASE FAMILY PROTEIN"/>
    <property type="match status" value="1"/>
</dbReference>
<dbReference type="eggNOG" id="COG0119">
    <property type="taxonomic scope" value="Bacteria"/>
</dbReference>
<evidence type="ECO:0000256" key="2">
    <source>
        <dbReference type="RuleBase" id="RU003523"/>
    </source>
</evidence>
<dbReference type="Gene3D" id="1.10.238.260">
    <property type="match status" value="1"/>
</dbReference>
<organism evidence="4 5">
    <name type="scientific">Heliobacterium modesticaldum (strain ATCC 51547 / Ice1)</name>
    <dbReference type="NCBI Taxonomy" id="498761"/>
    <lineage>
        <taxon>Bacteria</taxon>
        <taxon>Bacillati</taxon>
        <taxon>Bacillota</taxon>
        <taxon>Clostridia</taxon>
        <taxon>Eubacteriales</taxon>
        <taxon>Heliobacteriaceae</taxon>
        <taxon>Heliomicrobium</taxon>
    </lineage>
</organism>